<reference evidence="1 2" key="1">
    <citation type="submission" date="2021-02" db="EMBL/GenBank/DDBJ databases">
        <title>Actinophytocola xerophila sp. nov., isolated from soil of cotton cropping field.</title>
        <authorList>
            <person name="Huang R."/>
            <person name="Chen X."/>
            <person name="Ge X."/>
            <person name="Liu W."/>
        </authorList>
    </citation>
    <scope>NUCLEOTIDE SEQUENCE [LARGE SCALE GENOMIC DNA]</scope>
    <source>
        <strain evidence="1 2">S1-96</strain>
    </source>
</reference>
<sequence>MHPARRLWSSLEPLHDVVYFAPGVRDAGVAIGLRGFWMTYFAFRAAPLGPVGAEPVVAAFAGFEPSMVAKALPEAWARATPAACLVARSEVSAAALRKVGVDEAVCATVAAELGPVLAAADGTGRPLHAANACLPLPDDPVAALWQVATTLREHRGDGHVAALVACGLSGLEALLLQVGFGRFPGSQLRSVRGWSEHAWDSAATGLADRGLLTGDGGLTAAGRELLAEVEERTDAASWRGGLSAVGEAGVDRLVEVLAPSVSALWASGVLPEINPTGLERA</sequence>
<accession>A0ABT2J1I5</accession>
<organism evidence="1 2">
    <name type="scientific">Actinophytocola gossypii</name>
    <dbReference type="NCBI Taxonomy" id="2812003"/>
    <lineage>
        <taxon>Bacteria</taxon>
        <taxon>Bacillati</taxon>
        <taxon>Actinomycetota</taxon>
        <taxon>Actinomycetes</taxon>
        <taxon>Pseudonocardiales</taxon>
        <taxon>Pseudonocardiaceae</taxon>
    </lineage>
</organism>
<dbReference type="Proteomes" id="UP001156441">
    <property type="component" value="Unassembled WGS sequence"/>
</dbReference>
<dbReference type="RefSeq" id="WP_260189075.1">
    <property type="nucleotide sequence ID" value="NZ_JAFFZE010000003.1"/>
</dbReference>
<dbReference type="InterPro" id="IPR054058">
    <property type="entry name" value="HTH_67"/>
</dbReference>
<evidence type="ECO:0008006" key="3">
    <source>
        <dbReference type="Google" id="ProtNLM"/>
    </source>
</evidence>
<dbReference type="Pfam" id="PF21863">
    <property type="entry name" value="HTH_67"/>
    <property type="match status" value="1"/>
</dbReference>
<gene>
    <name evidence="1" type="ORF">JT362_01120</name>
</gene>
<comment type="caution">
    <text evidence="1">The sequence shown here is derived from an EMBL/GenBank/DDBJ whole genome shotgun (WGS) entry which is preliminary data.</text>
</comment>
<proteinExistence type="predicted"/>
<dbReference type="NCBIfam" id="NF047719">
    <property type="entry name" value="SCO6745_fam_HTH"/>
    <property type="match status" value="1"/>
</dbReference>
<name>A0ABT2J1I5_9PSEU</name>
<keyword evidence="2" id="KW-1185">Reference proteome</keyword>
<evidence type="ECO:0000313" key="2">
    <source>
        <dbReference type="Proteomes" id="UP001156441"/>
    </source>
</evidence>
<evidence type="ECO:0000313" key="1">
    <source>
        <dbReference type="EMBL" id="MCT2581721.1"/>
    </source>
</evidence>
<dbReference type="EMBL" id="JAFFZE010000003">
    <property type="protein sequence ID" value="MCT2581721.1"/>
    <property type="molecule type" value="Genomic_DNA"/>
</dbReference>
<protein>
    <recommendedName>
        <fullName evidence="3">SalK</fullName>
    </recommendedName>
</protein>